<evidence type="ECO:0000313" key="3">
    <source>
        <dbReference type="EMBL" id="OAD21234.1"/>
    </source>
</evidence>
<reference evidence="3 4" key="1">
    <citation type="submission" date="2016-05" db="EMBL/GenBank/DDBJ databases">
        <title>Single-cell genome of chain-forming Candidatus Thiomargarita nelsonii and comparison to other large sulfur-oxidizing bacteria.</title>
        <authorList>
            <person name="Winkel M."/>
            <person name="Salman V."/>
            <person name="Woyke T."/>
            <person name="Schulz-Vogt H."/>
            <person name="Richter M."/>
            <person name="Flood B."/>
            <person name="Bailey J."/>
            <person name="Amann R."/>
            <person name="Mussmann M."/>
        </authorList>
    </citation>
    <scope>NUCLEOTIDE SEQUENCE [LARGE SCALE GENOMIC DNA]</scope>
    <source>
        <strain evidence="3 4">THI036</strain>
    </source>
</reference>
<gene>
    <name evidence="3" type="ORF">THIOM_003005</name>
</gene>
<evidence type="ECO:0000259" key="2">
    <source>
        <dbReference type="Pfam" id="PF03787"/>
    </source>
</evidence>
<dbReference type="PANTHER" id="PTHR35579">
    <property type="entry name" value="CRISPR SYSTEM CMS ENDORIBONUCLEASE CSM3"/>
    <property type="match status" value="1"/>
</dbReference>
<evidence type="ECO:0000256" key="1">
    <source>
        <dbReference type="ARBA" id="ARBA00023118"/>
    </source>
</evidence>
<dbReference type="GO" id="GO:0051607">
    <property type="term" value="P:defense response to virus"/>
    <property type="evidence" value="ECO:0007669"/>
    <property type="project" value="UniProtKB-KW"/>
</dbReference>
<feature type="domain" description="CRISPR type III-associated protein" evidence="2">
    <location>
        <begin position="19"/>
        <end position="196"/>
    </location>
</feature>
<evidence type="ECO:0000313" key="4">
    <source>
        <dbReference type="Proteomes" id="UP000076962"/>
    </source>
</evidence>
<organism evidence="3 4">
    <name type="scientific">Candidatus Thiomargarita nelsonii</name>
    <dbReference type="NCBI Taxonomy" id="1003181"/>
    <lineage>
        <taxon>Bacteria</taxon>
        <taxon>Pseudomonadati</taxon>
        <taxon>Pseudomonadota</taxon>
        <taxon>Gammaproteobacteria</taxon>
        <taxon>Thiotrichales</taxon>
        <taxon>Thiotrichaceae</taxon>
        <taxon>Thiomargarita</taxon>
    </lineage>
</organism>
<dbReference type="CDD" id="cd09726">
    <property type="entry name" value="RAMP_I_III"/>
    <property type="match status" value="1"/>
</dbReference>
<dbReference type="Proteomes" id="UP000076962">
    <property type="component" value="Unassembled WGS sequence"/>
</dbReference>
<dbReference type="InterPro" id="IPR052216">
    <property type="entry name" value="CRISPR_Csm3_endoribonuclease"/>
</dbReference>
<accession>A0A176RZU5</accession>
<dbReference type="PANTHER" id="PTHR35579:SF3">
    <property type="entry name" value="CRISPR SYSTEM CMS ENDORIBONUCLEASE CSM3"/>
    <property type="match status" value="1"/>
</dbReference>
<dbReference type="AlphaFoldDB" id="A0A176RZU5"/>
<name>A0A176RZU5_9GAMM</name>
<protein>
    <submittedName>
        <fullName evidence="3">Protein containing DUF324</fullName>
    </submittedName>
</protein>
<comment type="caution">
    <text evidence="3">The sequence shown here is derived from an EMBL/GenBank/DDBJ whole genome shotgun (WGS) entry which is preliminary data.</text>
</comment>
<keyword evidence="4" id="KW-1185">Reference proteome</keyword>
<dbReference type="Pfam" id="PF03787">
    <property type="entry name" value="RAMPs"/>
    <property type="match status" value="1"/>
</dbReference>
<proteinExistence type="predicted"/>
<dbReference type="EMBL" id="LUTY01001778">
    <property type="protein sequence ID" value="OAD21234.1"/>
    <property type="molecule type" value="Genomic_DNA"/>
</dbReference>
<dbReference type="InterPro" id="IPR005537">
    <property type="entry name" value="RAMP_III_fam"/>
</dbReference>
<sequence>MYNIRFDIQSYWQAGSGRGGGALVDALVQKNNHGLPFLPGRTIKGLLRDAVYRAEQWGHLPPETTHCLFGSDAPEEGMTRLETEAGALAISDAVLPPELTAWLSHPDTEPQLRQALFKQMSATAIEPATGCAIDKSLRTIEVTVPLTLTAQITVLNKKRINTIDWGKGRQWIDCLKPCLKLIRAVGASRSRGLGRVTLECE</sequence>
<keyword evidence="1" id="KW-0051">Antiviral defense</keyword>